<dbReference type="Proteomes" id="UP000663419">
    <property type="component" value="Chromosome 5"/>
</dbReference>
<reference evidence="1" key="1">
    <citation type="submission" date="2021-01" db="EMBL/GenBank/DDBJ databases">
        <title>Chromosome-level genome assembly of a human fungal pathogen reveals clustering of transcriptionally co-regulated genes.</title>
        <authorList>
            <person name="Voorhies M."/>
            <person name="Cohen S."/>
            <person name="Shea T.P."/>
            <person name="Petrus S."/>
            <person name="Munoz J.F."/>
            <person name="Poplawski S."/>
            <person name="Goldman W.E."/>
            <person name="Michael T."/>
            <person name="Cuomo C.A."/>
            <person name="Sil A."/>
            <person name="Beyhan S."/>
        </authorList>
    </citation>
    <scope>NUCLEOTIDE SEQUENCE</scope>
    <source>
        <strain evidence="1">H88</strain>
    </source>
</reference>
<dbReference type="AlphaFoldDB" id="A0A8A1LUC4"/>
<protein>
    <submittedName>
        <fullName evidence="1">DASH complex subunit DAD4</fullName>
    </submittedName>
</protein>
<evidence type="ECO:0000313" key="2">
    <source>
        <dbReference type="Proteomes" id="UP000663419"/>
    </source>
</evidence>
<gene>
    <name evidence="1" type="primary">DAD4</name>
    <name evidence="1" type="ORF">I7I53_04114</name>
</gene>
<accession>A0A8A1LUC4</accession>
<evidence type="ECO:0000313" key="1">
    <source>
        <dbReference type="EMBL" id="QSS56024.1"/>
    </source>
</evidence>
<name>A0A8A1LUC4_AJEC8</name>
<proteinExistence type="predicted"/>
<dbReference type="VEuPathDB" id="FungiDB:I7I53_04114"/>
<sequence>MGRRTGLRHQSYFGWRELMLPFARFRRGFVLRFCYGGPRVSSEGCGRVVGCGPCPAGQGVSGGNRRRQRGVAAWLWV</sequence>
<organism evidence="1 2">
    <name type="scientific">Ajellomyces capsulatus (strain H88)</name>
    <name type="common">Darling's disease fungus</name>
    <name type="synonym">Histoplasma capsulatum</name>
    <dbReference type="NCBI Taxonomy" id="544711"/>
    <lineage>
        <taxon>Eukaryota</taxon>
        <taxon>Fungi</taxon>
        <taxon>Dikarya</taxon>
        <taxon>Ascomycota</taxon>
        <taxon>Pezizomycotina</taxon>
        <taxon>Eurotiomycetes</taxon>
        <taxon>Eurotiomycetidae</taxon>
        <taxon>Onygenales</taxon>
        <taxon>Ajellomycetaceae</taxon>
        <taxon>Histoplasma</taxon>
    </lineage>
</organism>
<dbReference type="EMBL" id="CP069106">
    <property type="protein sequence ID" value="QSS56024.1"/>
    <property type="molecule type" value="Genomic_DNA"/>
</dbReference>